<accession>A0ABR6VBT5</accession>
<keyword evidence="1" id="KW-0732">Signal</keyword>
<protein>
    <submittedName>
        <fullName evidence="2">Uncharacterized protein</fullName>
    </submittedName>
</protein>
<comment type="caution">
    <text evidence="2">The sequence shown here is derived from an EMBL/GenBank/DDBJ whole genome shotgun (WGS) entry which is preliminary data.</text>
</comment>
<evidence type="ECO:0000313" key="3">
    <source>
        <dbReference type="Proteomes" id="UP000628086"/>
    </source>
</evidence>
<feature type="chain" id="PRO_5045556133" evidence="1">
    <location>
        <begin position="23"/>
        <end position="56"/>
    </location>
</feature>
<evidence type="ECO:0000313" key="2">
    <source>
        <dbReference type="EMBL" id="MBC3477800.1"/>
    </source>
</evidence>
<name>A0ABR6VBT5_9PSED</name>
<proteinExistence type="predicted"/>
<feature type="signal peptide" evidence="1">
    <location>
        <begin position="1"/>
        <end position="22"/>
    </location>
</feature>
<dbReference type="Proteomes" id="UP000628086">
    <property type="component" value="Unassembled WGS sequence"/>
</dbReference>
<evidence type="ECO:0000256" key="1">
    <source>
        <dbReference type="SAM" id="SignalP"/>
    </source>
</evidence>
<dbReference type="EMBL" id="JABWRS010000016">
    <property type="protein sequence ID" value="MBC3477800.1"/>
    <property type="molecule type" value="Genomic_DNA"/>
</dbReference>
<keyword evidence="3" id="KW-1185">Reference proteome</keyword>
<gene>
    <name evidence="2" type="ORF">HU747_19625</name>
</gene>
<dbReference type="RefSeq" id="WP_155950781.1">
    <property type="nucleotide sequence ID" value="NZ_JABWRR010000027.1"/>
</dbReference>
<sequence>MKSDCIANARQLSLLVSGYALAAALAPNDASPVDEFQVAVSKQVQTLDPTINRTLS</sequence>
<reference evidence="2 3" key="1">
    <citation type="journal article" date="2020" name="Microorganisms">
        <title>Reliable Identification of Environmental Pseudomonas Isolates Using the rpoD Gene.</title>
        <authorList>
            <consortium name="The Broad Institute Genome Sequencing Platform"/>
            <person name="Girard L."/>
            <person name="Lood C."/>
            <person name="Rokni-Zadeh H."/>
            <person name="van Noort V."/>
            <person name="Lavigne R."/>
            <person name="De Mot R."/>
        </authorList>
    </citation>
    <scope>NUCLEOTIDE SEQUENCE [LARGE SCALE GENOMIC DNA]</scope>
    <source>
        <strain evidence="2 3">RW7P2</strain>
    </source>
</reference>
<organism evidence="2 3">
    <name type="scientific">Pseudomonas taiwanensis</name>
    <dbReference type="NCBI Taxonomy" id="470150"/>
    <lineage>
        <taxon>Bacteria</taxon>
        <taxon>Pseudomonadati</taxon>
        <taxon>Pseudomonadota</taxon>
        <taxon>Gammaproteobacteria</taxon>
        <taxon>Pseudomonadales</taxon>
        <taxon>Pseudomonadaceae</taxon>
        <taxon>Pseudomonas</taxon>
    </lineage>
</organism>